<comment type="caution">
    <text evidence="2">The sequence shown here is derived from an EMBL/GenBank/DDBJ whole genome shotgun (WGS) entry which is preliminary data.</text>
</comment>
<name>A0ABY6UH49_BIOOC</name>
<organism evidence="2 3">
    <name type="scientific">Bionectria ochroleuca</name>
    <name type="common">Gliocladium roseum</name>
    <dbReference type="NCBI Taxonomy" id="29856"/>
    <lineage>
        <taxon>Eukaryota</taxon>
        <taxon>Fungi</taxon>
        <taxon>Dikarya</taxon>
        <taxon>Ascomycota</taxon>
        <taxon>Pezizomycotina</taxon>
        <taxon>Sordariomycetes</taxon>
        <taxon>Hypocreomycetidae</taxon>
        <taxon>Hypocreales</taxon>
        <taxon>Bionectriaceae</taxon>
        <taxon>Clonostachys</taxon>
    </lineage>
</organism>
<dbReference type="Proteomes" id="UP000766486">
    <property type="component" value="Unassembled WGS sequence"/>
</dbReference>
<evidence type="ECO:0000313" key="2">
    <source>
        <dbReference type="EMBL" id="VUC30557.1"/>
    </source>
</evidence>
<evidence type="ECO:0000256" key="1">
    <source>
        <dbReference type="SAM" id="Phobius"/>
    </source>
</evidence>
<proteinExistence type="predicted"/>
<gene>
    <name evidence="2" type="ORF">CLO192961_LOCUS287540</name>
</gene>
<evidence type="ECO:0008006" key="4">
    <source>
        <dbReference type="Google" id="ProtNLM"/>
    </source>
</evidence>
<protein>
    <recommendedName>
        <fullName evidence="4">MARVEL domain-containing protein</fullName>
    </recommendedName>
</protein>
<feature type="transmembrane region" description="Helical" evidence="1">
    <location>
        <begin position="123"/>
        <end position="144"/>
    </location>
</feature>
<evidence type="ECO:0000313" key="3">
    <source>
        <dbReference type="Proteomes" id="UP000766486"/>
    </source>
</evidence>
<feature type="transmembrane region" description="Helical" evidence="1">
    <location>
        <begin position="79"/>
        <end position="102"/>
    </location>
</feature>
<keyword evidence="3" id="KW-1185">Reference proteome</keyword>
<keyword evidence="1" id="KW-0472">Membrane</keyword>
<dbReference type="EMBL" id="CABFNS010000820">
    <property type="protein sequence ID" value="VUC30557.1"/>
    <property type="molecule type" value="Genomic_DNA"/>
</dbReference>
<accession>A0ABY6UH49</accession>
<sequence length="167" mass="18622">MVYLVRIHDRQSNNIGAMAQNETVGTMRPPPYSQQHRQRPRVPQAYGIVDCIKRSLGVLLDTFIIVINIRFSVMQPERAGFGAAGILGGFMALLLDGSDVVGTLDRSRRIARPSAPLTFSMDIVILIIFIIDIVVFLFGVLFGLNLRQPPSWKEETMLCFWMTVAGA</sequence>
<keyword evidence="1" id="KW-1133">Transmembrane helix</keyword>
<keyword evidence="1" id="KW-0812">Transmembrane</keyword>
<reference evidence="2 3" key="1">
    <citation type="submission" date="2019-06" db="EMBL/GenBank/DDBJ databases">
        <authorList>
            <person name="Broberg M."/>
        </authorList>
    </citation>
    <scope>NUCLEOTIDE SEQUENCE [LARGE SCALE GENOMIC DNA]</scope>
</reference>